<keyword evidence="1" id="KW-0694">RNA-binding</keyword>
<feature type="compositionally biased region" description="Basic and acidic residues" evidence="2">
    <location>
        <begin position="242"/>
        <end position="252"/>
    </location>
</feature>
<dbReference type="Pfam" id="PF14327">
    <property type="entry name" value="CSTF2_hinge"/>
    <property type="match status" value="1"/>
</dbReference>
<dbReference type="GO" id="GO:0005847">
    <property type="term" value="C:mRNA cleavage and polyadenylation specificity factor complex"/>
    <property type="evidence" value="ECO:0007669"/>
    <property type="project" value="TreeGrafter"/>
</dbReference>
<evidence type="ECO:0000313" key="5">
    <source>
        <dbReference type="Proteomes" id="UP000028821"/>
    </source>
</evidence>
<evidence type="ECO:0000259" key="3">
    <source>
        <dbReference type="PROSITE" id="PS50102"/>
    </source>
</evidence>
<feature type="domain" description="RRM" evidence="3">
    <location>
        <begin position="16"/>
        <end position="93"/>
    </location>
</feature>
<dbReference type="EMBL" id="AEXC02002459">
    <property type="protein sequence ID" value="KFH05002.1"/>
    <property type="molecule type" value="Genomic_DNA"/>
</dbReference>
<feature type="compositionally biased region" description="Low complexity" evidence="2">
    <location>
        <begin position="336"/>
        <end position="349"/>
    </location>
</feature>
<evidence type="ECO:0000313" key="4">
    <source>
        <dbReference type="EMBL" id="KFH05002.1"/>
    </source>
</evidence>
<dbReference type="OrthoDB" id="332798at2759"/>
<feature type="compositionally biased region" description="Gly residues" evidence="2">
    <location>
        <begin position="350"/>
        <end position="360"/>
    </location>
</feature>
<feature type="region of interest" description="Disordered" evidence="2">
    <location>
        <begin position="240"/>
        <end position="543"/>
    </location>
</feature>
<dbReference type="GO" id="GO:0003729">
    <property type="term" value="F:mRNA binding"/>
    <property type="evidence" value="ECO:0007669"/>
    <property type="project" value="TreeGrafter"/>
</dbReference>
<dbReference type="InterPro" id="IPR012677">
    <property type="entry name" value="Nucleotide-bd_a/b_plait_sf"/>
</dbReference>
<dbReference type="Pfam" id="PF00076">
    <property type="entry name" value="RRM_1"/>
    <property type="match status" value="1"/>
</dbReference>
<dbReference type="SMART" id="SM00360">
    <property type="entry name" value="RRM"/>
    <property type="match status" value="1"/>
</dbReference>
<dbReference type="InterPro" id="IPR000504">
    <property type="entry name" value="RRM_dom"/>
</dbReference>
<feature type="compositionally biased region" description="Low complexity" evidence="2">
    <location>
        <begin position="496"/>
        <end position="519"/>
    </location>
</feature>
<accession>A0A086PXC0</accession>
<sequence length="615" mass="64473">MSRSVERNSSPSSGAYQMWLGNIPFDATEEDLKTLLSRVGRVLQVRIKYDEGGQSKGFAFCEFPDPETCYLAYVTLNNADLGGRKLKIDFATDELRQRYGSSGGGAARAERRKAPAGSLAGASGAEEALRGLGTAAGDSLLGPGPGAKAFRGRDTRAVGAVDPRAQGLGFRTRPVSLYDGAAAAADIMEILRTFSTTQLISFLGEMKTLMKEDAGACRRLLSAHPALVYAALHAVYLLGSPRPERGRQDPRSSQRSSSLAPPEKKQKVETETREEETRARSVDGGDLRSLERHMGLPEAQLEKARRNRTERQEQLQHAGLLSAPMATARQENGPSQGRAQGAGDAAPGQPGDGGGFGPQAGGAQLASPLAPEKPGPAGDRSVPGPQSGLAPQNLSAASLPGGQSSSSGTAAGRGLPGMQRGVAGGAAAPQAKARGVSGGAPQLGLPTCVGGALPQAAAGTRPQEESLRRTARQSTERDVSFSARASSQERRRERSVSSGGPPHTLQAAPAQPALQTGTQETPWPAQPGRAEVREKRPSGESQEAFAVGGVVPQHPALAVPPAPDALVEEVLKSPDILTNVLNSRPTTMQDWPQEQRQQVLALQSALLRRGYRVAH</sequence>
<comment type="caution">
    <text evidence="4">The sequence shown here is derived from an EMBL/GenBank/DDBJ whole genome shotgun (WGS) entry which is preliminary data.</text>
</comment>
<dbReference type="InterPro" id="IPR035979">
    <property type="entry name" value="RBD_domain_sf"/>
</dbReference>
<dbReference type="PANTHER" id="PTHR45735">
    <property type="entry name" value="CLEAVAGE STIMULATION FACTOR SUBUNIT 2"/>
    <property type="match status" value="1"/>
</dbReference>
<feature type="compositionally biased region" description="Basic and acidic residues" evidence="2">
    <location>
        <begin position="262"/>
        <end position="314"/>
    </location>
</feature>
<proteinExistence type="predicted"/>
<evidence type="ECO:0000256" key="1">
    <source>
        <dbReference type="PROSITE-ProRule" id="PRU00176"/>
    </source>
</evidence>
<dbReference type="Gene3D" id="3.30.70.330">
    <property type="match status" value="1"/>
</dbReference>
<dbReference type="SUPFAM" id="SSF54928">
    <property type="entry name" value="RNA-binding domain, RBD"/>
    <property type="match status" value="1"/>
</dbReference>
<dbReference type="Pfam" id="PF15861">
    <property type="entry name" value="partial_CstF"/>
    <property type="match status" value="1"/>
</dbReference>
<feature type="compositionally biased region" description="Basic and acidic residues" evidence="2">
    <location>
        <begin position="462"/>
        <end position="479"/>
    </location>
</feature>
<organism evidence="4 5">
    <name type="scientific">Toxoplasma gondii MAS</name>
    <dbReference type="NCBI Taxonomy" id="943118"/>
    <lineage>
        <taxon>Eukaryota</taxon>
        <taxon>Sar</taxon>
        <taxon>Alveolata</taxon>
        <taxon>Apicomplexa</taxon>
        <taxon>Conoidasida</taxon>
        <taxon>Coccidia</taxon>
        <taxon>Eucoccidiorida</taxon>
        <taxon>Eimeriorina</taxon>
        <taxon>Sarcocystidae</taxon>
        <taxon>Toxoplasma</taxon>
    </lineage>
</organism>
<gene>
    <name evidence="4" type="ORF">TGMAS_283740</name>
</gene>
<protein>
    <submittedName>
        <fullName evidence="4">RNA recognition motif-containing protein</fullName>
    </submittedName>
</protein>
<dbReference type="AlphaFoldDB" id="A0A086PXC0"/>
<dbReference type="VEuPathDB" id="ToxoDB:TGMAS_283740"/>
<feature type="region of interest" description="Disordered" evidence="2">
    <location>
        <begin position="99"/>
        <end position="120"/>
    </location>
</feature>
<dbReference type="Proteomes" id="UP000028821">
    <property type="component" value="Unassembled WGS sequence"/>
</dbReference>
<reference evidence="4 5" key="1">
    <citation type="submission" date="2014-04" db="EMBL/GenBank/DDBJ databases">
        <authorList>
            <person name="Sibley D."/>
            <person name="Venepally P."/>
            <person name="Karamycheva S."/>
            <person name="Hadjithomas M."/>
            <person name="Khan A."/>
            <person name="Brunk B."/>
            <person name="Roos D."/>
            <person name="Caler E."/>
            <person name="Lorenzi H."/>
        </authorList>
    </citation>
    <scope>NUCLEOTIDE SEQUENCE [LARGE SCALE GENOMIC DNA]</scope>
    <source>
        <strain evidence="4 5">MAS</strain>
    </source>
</reference>
<dbReference type="InterPro" id="IPR025742">
    <property type="entry name" value="CSTF2_hinge"/>
</dbReference>
<dbReference type="InterPro" id="IPR031721">
    <property type="entry name" value="Partial_CstF"/>
</dbReference>
<dbReference type="PROSITE" id="PS50102">
    <property type="entry name" value="RRM"/>
    <property type="match status" value="1"/>
</dbReference>
<feature type="compositionally biased region" description="Low complexity" evidence="2">
    <location>
        <begin position="401"/>
        <end position="435"/>
    </location>
</feature>
<dbReference type="PANTHER" id="PTHR45735:SF2">
    <property type="entry name" value="CLEAVAGE STIMULATION FACTOR SUBUNIT 2"/>
    <property type="match status" value="1"/>
</dbReference>
<evidence type="ECO:0000256" key="2">
    <source>
        <dbReference type="SAM" id="MobiDB-lite"/>
    </source>
</evidence>
<name>A0A086PXC0_TOXGO</name>